<feature type="transmembrane region" description="Helical" evidence="1">
    <location>
        <begin position="98"/>
        <end position="116"/>
    </location>
</feature>
<name>A0A7V4U0S7_CALAY</name>
<comment type="caution">
    <text evidence="2">The sequence shown here is derived from an EMBL/GenBank/DDBJ whole genome shotgun (WGS) entry which is preliminary data.</text>
</comment>
<proteinExistence type="predicted"/>
<keyword evidence="1" id="KW-0812">Transmembrane</keyword>
<feature type="transmembrane region" description="Helical" evidence="1">
    <location>
        <begin position="57"/>
        <end position="77"/>
    </location>
</feature>
<evidence type="ECO:0000256" key="1">
    <source>
        <dbReference type="SAM" id="Phobius"/>
    </source>
</evidence>
<dbReference type="AlphaFoldDB" id="A0A7V4U0S7"/>
<protein>
    <recommendedName>
        <fullName evidence="3">Pyridine nucleotide-disulfide oxidoreductase</fullName>
    </recommendedName>
</protein>
<reference evidence="2" key="1">
    <citation type="journal article" date="2020" name="mSystems">
        <title>Genome- and Community-Level Interaction Insights into Carbon Utilization and Element Cycling Functions of Hydrothermarchaeota in Hydrothermal Sediment.</title>
        <authorList>
            <person name="Zhou Z."/>
            <person name="Liu Y."/>
            <person name="Xu W."/>
            <person name="Pan J."/>
            <person name="Luo Z.H."/>
            <person name="Li M."/>
        </authorList>
    </citation>
    <scope>NUCLEOTIDE SEQUENCE [LARGE SCALE GENOMIC DNA]</scope>
    <source>
        <strain evidence="2">HyVt-577</strain>
    </source>
</reference>
<sequence length="296" mass="34221">MVRKGIHINIFRFFLIVLYTLSFSLILYSLISGWEFYTTPIMVRPHHSDYSLLKPGGFYGHGFGIVGSAMMVLLLVYSLRKRIGFMQKWGAVQQWLNFHIFLGITGPLLVILHSAFKVQGLIAVSFWSMIAVALSGVLGRFLYVQIPRNIHGNELSLKELEDMHDDMASRLKKQFLLESKEIDRIDEIIGGKVAAAASLWGALRYVFGGNILRVLRIRKLKKVLRVYMDIPEDKIKEVVKLAKDKAVLRRRIAFWQAIHNLFHYWHVFHKPFALVMYIIMLVHAGVSVWLGYTWIF</sequence>
<dbReference type="Proteomes" id="UP000885779">
    <property type="component" value="Unassembled WGS sequence"/>
</dbReference>
<feature type="transmembrane region" description="Helical" evidence="1">
    <location>
        <begin position="122"/>
        <end position="143"/>
    </location>
</feature>
<keyword evidence="1" id="KW-1133">Transmembrane helix</keyword>
<accession>A0A7V4U0S7</accession>
<feature type="transmembrane region" description="Helical" evidence="1">
    <location>
        <begin position="12"/>
        <end position="37"/>
    </location>
</feature>
<feature type="transmembrane region" description="Helical" evidence="1">
    <location>
        <begin position="272"/>
        <end position="295"/>
    </location>
</feature>
<organism evidence="2">
    <name type="scientific">Caldithrix abyssi</name>
    <dbReference type="NCBI Taxonomy" id="187145"/>
    <lineage>
        <taxon>Bacteria</taxon>
        <taxon>Pseudomonadati</taxon>
        <taxon>Calditrichota</taxon>
        <taxon>Calditrichia</taxon>
        <taxon>Calditrichales</taxon>
        <taxon>Calditrichaceae</taxon>
        <taxon>Caldithrix</taxon>
    </lineage>
</organism>
<evidence type="ECO:0008006" key="3">
    <source>
        <dbReference type="Google" id="ProtNLM"/>
    </source>
</evidence>
<keyword evidence="1" id="KW-0472">Membrane</keyword>
<evidence type="ECO:0000313" key="2">
    <source>
        <dbReference type="EMBL" id="HGY55911.1"/>
    </source>
</evidence>
<gene>
    <name evidence="2" type="ORF">ENK44_09425</name>
</gene>
<dbReference type="EMBL" id="DRQG01000087">
    <property type="protein sequence ID" value="HGY55911.1"/>
    <property type="molecule type" value="Genomic_DNA"/>
</dbReference>